<evidence type="ECO:0000313" key="3">
    <source>
        <dbReference type="EMBL" id="MCY9698172.1"/>
    </source>
</evidence>
<dbReference type="Gene3D" id="3.20.20.140">
    <property type="entry name" value="Metal-dependent hydrolases"/>
    <property type="match status" value="1"/>
</dbReference>
<dbReference type="RefSeq" id="WP_268618658.1">
    <property type="nucleotide sequence ID" value="NZ_JAMDMX010000210.1"/>
</dbReference>
<dbReference type="InterPro" id="IPR032465">
    <property type="entry name" value="ACMSD"/>
</dbReference>
<organism evidence="3 4">
    <name type="scientific">Paenibacillus alginolyticus</name>
    <dbReference type="NCBI Taxonomy" id="59839"/>
    <lineage>
        <taxon>Bacteria</taxon>
        <taxon>Bacillati</taxon>
        <taxon>Bacillota</taxon>
        <taxon>Bacilli</taxon>
        <taxon>Bacillales</taxon>
        <taxon>Paenibacillaceae</taxon>
        <taxon>Paenibacillus</taxon>
    </lineage>
</organism>
<name>A0ABT4GPQ0_9BACL</name>
<evidence type="ECO:0000259" key="2">
    <source>
        <dbReference type="Pfam" id="PF04909"/>
    </source>
</evidence>
<dbReference type="InterPro" id="IPR006680">
    <property type="entry name" value="Amidohydro-rel"/>
</dbReference>
<dbReference type="PANTHER" id="PTHR21240">
    <property type="entry name" value="2-AMINO-3-CARBOXYLMUCONATE-6-SEMIALDEHYDE DECARBOXYLASE"/>
    <property type="match status" value="1"/>
</dbReference>
<gene>
    <name evidence="3" type="ORF">M5X19_35830</name>
</gene>
<dbReference type="InterPro" id="IPR032466">
    <property type="entry name" value="Metal_Hydrolase"/>
</dbReference>
<keyword evidence="1" id="KW-0456">Lyase</keyword>
<evidence type="ECO:0000313" key="4">
    <source>
        <dbReference type="Proteomes" id="UP001527099"/>
    </source>
</evidence>
<dbReference type="SUPFAM" id="SSF51556">
    <property type="entry name" value="Metallo-dependent hydrolases"/>
    <property type="match status" value="1"/>
</dbReference>
<comment type="caution">
    <text evidence="3">The sequence shown here is derived from an EMBL/GenBank/DDBJ whole genome shotgun (WGS) entry which is preliminary data.</text>
</comment>
<sequence>MKYIDCDVHHNVPDIEAIFPYLPRKYKEQVEIFGIGIPMQISSLNGGVNGRRADSYPSNGKLPGTNLPLMASQHLDPFNIEYGILTGEFQWATVTPDTYYSAALCSALNDYTIEHWLEKDARLRGSIYVPIHDPVAAVKEIERLGSHPLMVQVLAPAGTKMPYGQKFYHPIYEACERHNLPFTIHVGSEGHGINPSPTGVGYPSYYVEFRALRQQVYMAHMASFVFEGVFELFPKLKVVFLEAGVFWIAPYLWHLDQDWRGLRYQTPWVQKKPSEYFQTNMYVGSQPVEEVPNPNLFMPMMESVYARDRMLFASDYPHWDYDSPKLAFPKMDKELAENIFYNNAADLYGLPKNEVKGA</sequence>
<dbReference type="Proteomes" id="UP001527099">
    <property type="component" value="Unassembled WGS sequence"/>
</dbReference>
<evidence type="ECO:0000256" key="1">
    <source>
        <dbReference type="ARBA" id="ARBA00023239"/>
    </source>
</evidence>
<keyword evidence="4" id="KW-1185">Reference proteome</keyword>
<proteinExistence type="predicted"/>
<reference evidence="3 4" key="1">
    <citation type="submission" date="2022-05" db="EMBL/GenBank/DDBJ databases">
        <title>Genome Sequencing of Bee-Associated Microbes.</title>
        <authorList>
            <person name="Dunlap C."/>
        </authorList>
    </citation>
    <scope>NUCLEOTIDE SEQUENCE [LARGE SCALE GENOMIC DNA]</scope>
    <source>
        <strain evidence="3 4">NRRL B-14421</strain>
    </source>
</reference>
<dbReference type="Pfam" id="PF04909">
    <property type="entry name" value="Amidohydro_2"/>
    <property type="match status" value="1"/>
</dbReference>
<accession>A0ABT4GPQ0</accession>
<protein>
    <submittedName>
        <fullName evidence="3">Amidohydrolase family protein</fullName>
    </submittedName>
</protein>
<dbReference type="PANTHER" id="PTHR21240:SF28">
    <property type="entry name" value="ISO-OROTATE DECARBOXYLASE (EUROFUNG)"/>
    <property type="match status" value="1"/>
</dbReference>
<dbReference type="EMBL" id="JAMDMX010000210">
    <property type="protein sequence ID" value="MCY9698172.1"/>
    <property type="molecule type" value="Genomic_DNA"/>
</dbReference>
<feature type="domain" description="Amidohydrolase-related" evidence="2">
    <location>
        <begin position="6"/>
        <end position="350"/>
    </location>
</feature>